<name>A0A1Q8EGK5_9PSED</name>
<feature type="compositionally biased region" description="Low complexity" evidence="1">
    <location>
        <begin position="70"/>
        <end position="91"/>
    </location>
</feature>
<accession>A0A1Q8EGK5</accession>
<gene>
    <name evidence="2" type="ORF">BTN82_29960</name>
</gene>
<dbReference type="Proteomes" id="UP000185578">
    <property type="component" value="Unassembled WGS sequence"/>
</dbReference>
<feature type="region of interest" description="Disordered" evidence="1">
    <location>
        <begin position="60"/>
        <end position="91"/>
    </location>
</feature>
<evidence type="ECO:0000313" key="3">
    <source>
        <dbReference type="Proteomes" id="UP000185578"/>
    </source>
</evidence>
<dbReference type="EMBL" id="MSCT01000025">
    <property type="protein sequence ID" value="OLF50931.1"/>
    <property type="molecule type" value="Genomic_DNA"/>
</dbReference>
<reference evidence="2 3" key="1">
    <citation type="submission" date="2016-12" db="EMBL/GenBank/DDBJ databases">
        <authorList>
            <person name="Song W.-J."/>
            <person name="Kurnit D.M."/>
        </authorList>
    </citation>
    <scope>NUCLEOTIDE SEQUENCE [LARGE SCALE GENOMIC DNA]</scope>
    <source>
        <strain evidence="2 3">PCL1601</strain>
    </source>
</reference>
<evidence type="ECO:0000256" key="1">
    <source>
        <dbReference type="SAM" id="MobiDB-lite"/>
    </source>
</evidence>
<organism evidence="2 3">
    <name type="scientific">Pseudomonas chlororaphis</name>
    <dbReference type="NCBI Taxonomy" id="587753"/>
    <lineage>
        <taxon>Bacteria</taxon>
        <taxon>Pseudomonadati</taxon>
        <taxon>Pseudomonadota</taxon>
        <taxon>Gammaproteobacteria</taxon>
        <taxon>Pseudomonadales</taxon>
        <taxon>Pseudomonadaceae</taxon>
        <taxon>Pseudomonas</taxon>
    </lineage>
</organism>
<evidence type="ECO:0000313" key="2">
    <source>
        <dbReference type="EMBL" id="OLF50931.1"/>
    </source>
</evidence>
<protein>
    <submittedName>
        <fullName evidence="2">Uncharacterized protein</fullName>
    </submittedName>
</protein>
<sequence length="91" mass="9852">MRRKSKDRCPQRQAKASVGCLNRCSRCRRLRSTAKRALLLRAPEGPAGLGAAFGSGYKERRRIRSDAPSRADPGASSARRSAPVSAGSARR</sequence>
<proteinExistence type="predicted"/>
<comment type="caution">
    <text evidence="2">The sequence shown here is derived from an EMBL/GenBank/DDBJ whole genome shotgun (WGS) entry which is preliminary data.</text>
</comment>
<dbReference type="AlphaFoldDB" id="A0A1Q8EGK5"/>